<dbReference type="AlphaFoldDB" id="A0A7X0Y0T0"/>
<accession>A0A7X0Y0T0</accession>
<organism evidence="2 3">
    <name type="scientific">Listeria grandensis</name>
    <dbReference type="NCBI Taxonomy" id="1494963"/>
    <lineage>
        <taxon>Bacteria</taxon>
        <taxon>Bacillati</taxon>
        <taxon>Bacillota</taxon>
        <taxon>Bacilli</taxon>
        <taxon>Bacillales</taxon>
        <taxon>Listeriaceae</taxon>
        <taxon>Listeria</taxon>
    </lineage>
</organism>
<dbReference type="SUPFAM" id="SSF55729">
    <property type="entry name" value="Acyl-CoA N-acyltransferases (Nat)"/>
    <property type="match status" value="1"/>
</dbReference>
<dbReference type="InterPro" id="IPR000182">
    <property type="entry name" value="GNAT_dom"/>
</dbReference>
<dbReference type="EMBL" id="JAARWN010000001">
    <property type="protein sequence ID" value="MBC1934769.1"/>
    <property type="molecule type" value="Genomic_DNA"/>
</dbReference>
<protein>
    <submittedName>
        <fullName evidence="2">GNAT family N-acetyltransferase</fullName>
    </submittedName>
</protein>
<name>A0A7X0Y0T0_9LIST</name>
<proteinExistence type="predicted"/>
<evidence type="ECO:0000313" key="2">
    <source>
        <dbReference type="EMBL" id="MBC1934769.1"/>
    </source>
</evidence>
<reference evidence="2 3" key="1">
    <citation type="submission" date="2020-03" db="EMBL/GenBank/DDBJ databases">
        <title>Soil Listeria distribution.</title>
        <authorList>
            <person name="Liao J."/>
            <person name="Wiedmann M."/>
        </authorList>
    </citation>
    <scope>NUCLEOTIDE SEQUENCE [LARGE SCALE GENOMIC DNA]</scope>
    <source>
        <strain evidence="2 3">FSL L7-0741</strain>
    </source>
</reference>
<evidence type="ECO:0000259" key="1">
    <source>
        <dbReference type="PROSITE" id="PS51186"/>
    </source>
</evidence>
<dbReference type="Proteomes" id="UP000535908">
    <property type="component" value="Unassembled WGS sequence"/>
</dbReference>
<dbReference type="CDD" id="cd04301">
    <property type="entry name" value="NAT_SF"/>
    <property type="match status" value="1"/>
</dbReference>
<dbReference type="Pfam" id="PF00583">
    <property type="entry name" value="Acetyltransf_1"/>
    <property type="match status" value="1"/>
</dbReference>
<dbReference type="PROSITE" id="PS51186">
    <property type="entry name" value="GNAT"/>
    <property type="match status" value="1"/>
</dbReference>
<dbReference type="InterPro" id="IPR016181">
    <property type="entry name" value="Acyl_CoA_acyltransferase"/>
</dbReference>
<dbReference type="PANTHER" id="PTHR43259">
    <property type="entry name" value="SPT10P"/>
    <property type="match status" value="1"/>
</dbReference>
<feature type="domain" description="N-acetyltransferase" evidence="1">
    <location>
        <begin position="12"/>
        <end position="153"/>
    </location>
</feature>
<keyword evidence="2" id="KW-0808">Transferase</keyword>
<dbReference type="GO" id="GO:0016747">
    <property type="term" value="F:acyltransferase activity, transferring groups other than amino-acyl groups"/>
    <property type="evidence" value="ECO:0007669"/>
    <property type="project" value="InterPro"/>
</dbReference>
<dbReference type="RefSeq" id="WP_051998558.1">
    <property type="nucleotide sequence ID" value="NZ_JAARRE010000002.1"/>
</dbReference>
<dbReference type="PANTHER" id="PTHR43259:SF1">
    <property type="entry name" value="N-ACETYLTRANSFERASE DOMAIN-CONTAINING PROTEIN"/>
    <property type="match status" value="1"/>
</dbReference>
<evidence type="ECO:0000313" key="3">
    <source>
        <dbReference type="Proteomes" id="UP000535908"/>
    </source>
</evidence>
<sequence>MSKLRLVPMKQETFPVFSEALSVDYAKDKVQAGIWDKEDALDQARFEMVHLLSNGVMTKDHFLWDILDRKDEKIGTLWVFEEKNTYFIYDIMIFEAFQNQGYGSELLRVLEEKARQAGISEIGLHVFGHNKRAFHVYEKMGFETVDINMRKVL</sequence>
<dbReference type="Gene3D" id="3.40.630.30">
    <property type="match status" value="1"/>
</dbReference>
<comment type="caution">
    <text evidence="2">The sequence shown here is derived from an EMBL/GenBank/DDBJ whole genome shotgun (WGS) entry which is preliminary data.</text>
</comment>
<gene>
    <name evidence="2" type="ORF">HCA69_00225</name>
</gene>
<dbReference type="InterPro" id="IPR052829">
    <property type="entry name" value="N-acetyltransferase_domain"/>
</dbReference>